<sequence>MPDAELDTTLSSDDGRIKRFEIVFDQNERPLFHGGERMTGSLKLVLAEPITIKAIKLQFKGRAVFNPDHNSTSNIKEKIFFDKDFILLERPPGNKEAGHFLWKSNFLYSLPFECPLPKGCSSSYESPNAFIRYFARAVFETDEATSVHYTAKKGFTIICPPDHGNELVSPSSHPVETQETCVFGGCCCAKGKLTAEISLPKNVYFPGEKVIGTFR</sequence>
<evidence type="ECO:0000313" key="2">
    <source>
        <dbReference type="WBParaSite" id="RSKR_0000685800.1"/>
    </source>
</evidence>
<accession>A0AC35U358</accession>
<dbReference type="WBParaSite" id="RSKR_0000685800.1">
    <property type="protein sequence ID" value="RSKR_0000685800.1"/>
    <property type="gene ID" value="RSKR_0000685800"/>
</dbReference>
<proteinExistence type="predicted"/>
<organism evidence="1 2">
    <name type="scientific">Rhabditophanes sp. KR3021</name>
    <dbReference type="NCBI Taxonomy" id="114890"/>
    <lineage>
        <taxon>Eukaryota</taxon>
        <taxon>Metazoa</taxon>
        <taxon>Ecdysozoa</taxon>
        <taxon>Nematoda</taxon>
        <taxon>Chromadorea</taxon>
        <taxon>Rhabditida</taxon>
        <taxon>Tylenchina</taxon>
        <taxon>Panagrolaimomorpha</taxon>
        <taxon>Strongyloidoidea</taxon>
        <taxon>Alloionematidae</taxon>
        <taxon>Rhabditophanes</taxon>
    </lineage>
</organism>
<protein>
    <submittedName>
        <fullName evidence="2">Arrestin_N domain-containing protein</fullName>
    </submittedName>
</protein>
<reference evidence="2" key="1">
    <citation type="submission" date="2016-11" db="UniProtKB">
        <authorList>
            <consortium name="WormBaseParasite"/>
        </authorList>
    </citation>
    <scope>IDENTIFICATION</scope>
    <source>
        <strain evidence="2">KR3021</strain>
    </source>
</reference>
<evidence type="ECO:0000313" key="1">
    <source>
        <dbReference type="Proteomes" id="UP000095286"/>
    </source>
</evidence>
<dbReference type="Proteomes" id="UP000095286">
    <property type="component" value="Unplaced"/>
</dbReference>
<name>A0AC35U358_9BILA</name>